<dbReference type="SUPFAM" id="SSF50475">
    <property type="entry name" value="FMN-binding split barrel"/>
    <property type="match status" value="1"/>
</dbReference>
<dbReference type="Proteomes" id="UP000252707">
    <property type="component" value="Unassembled WGS sequence"/>
</dbReference>
<evidence type="ECO:0000313" key="3">
    <source>
        <dbReference type="Proteomes" id="UP000252707"/>
    </source>
</evidence>
<dbReference type="InterPro" id="IPR011576">
    <property type="entry name" value="Pyridox_Oxase_N"/>
</dbReference>
<gene>
    <name evidence="2" type="ORF">DFQ59_1181</name>
</gene>
<dbReference type="AlphaFoldDB" id="A0A369BP26"/>
<dbReference type="OrthoDB" id="9776211at2"/>
<dbReference type="PANTHER" id="PTHR13343">
    <property type="entry name" value="CREG1 PROTEIN"/>
    <property type="match status" value="1"/>
</dbReference>
<dbReference type="InterPro" id="IPR012349">
    <property type="entry name" value="Split_barrel_FMN-bd"/>
</dbReference>
<dbReference type="RefSeq" id="WP_114281286.1">
    <property type="nucleotide sequence ID" value="NZ_QPJY01000018.1"/>
</dbReference>
<name>A0A369BP26_9GAMM</name>
<protein>
    <recommendedName>
        <fullName evidence="1">Pyridoxamine 5'-phosphate oxidase N-terminal domain-containing protein</fullName>
    </recommendedName>
</protein>
<evidence type="ECO:0000313" key="2">
    <source>
        <dbReference type="EMBL" id="RCX22388.1"/>
    </source>
</evidence>
<reference evidence="2 3" key="1">
    <citation type="submission" date="2018-07" db="EMBL/GenBank/DDBJ databases">
        <title>Genomic Encyclopedia of Type Strains, Phase IV (KMG-IV): sequencing the most valuable type-strain genomes for metagenomic binning, comparative biology and taxonomic classification.</title>
        <authorList>
            <person name="Goeker M."/>
        </authorList>
    </citation>
    <scope>NUCLEOTIDE SEQUENCE [LARGE SCALE GENOMIC DNA]</scope>
    <source>
        <strain evidence="2 3">DSM 26407</strain>
    </source>
</reference>
<organism evidence="2 3">
    <name type="scientific">Thioalbus denitrificans</name>
    <dbReference type="NCBI Taxonomy" id="547122"/>
    <lineage>
        <taxon>Bacteria</taxon>
        <taxon>Pseudomonadati</taxon>
        <taxon>Pseudomonadota</taxon>
        <taxon>Gammaproteobacteria</taxon>
        <taxon>Chromatiales</taxon>
        <taxon>Ectothiorhodospiraceae</taxon>
        <taxon>Thioalbus</taxon>
    </lineage>
</organism>
<dbReference type="Gene3D" id="2.30.110.10">
    <property type="entry name" value="Electron Transport, Fmn-binding Protein, Chain A"/>
    <property type="match status" value="1"/>
</dbReference>
<dbReference type="PANTHER" id="PTHR13343:SF17">
    <property type="entry name" value="CELLULAR REPRESSOR OF E1A-STIMULATED GENES, ISOFORM A"/>
    <property type="match status" value="1"/>
</dbReference>
<feature type="domain" description="Pyridoxamine 5'-phosphate oxidase N-terminal" evidence="1">
    <location>
        <begin position="11"/>
        <end position="139"/>
    </location>
</feature>
<proteinExistence type="predicted"/>
<dbReference type="Pfam" id="PF01243">
    <property type="entry name" value="PNPOx_N"/>
    <property type="match status" value="1"/>
</dbReference>
<keyword evidence="3" id="KW-1185">Reference proteome</keyword>
<dbReference type="EMBL" id="QPJY01000018">
    <property type="protein sequence ID" value="RCX22388.1"/>
    <property type="molecule type" value="Genomic_DNA"/>
</dbReference>
<accession>A0A369BP26</accession>
<dbReference type="GO" id="GO:0005737">
    <property type="term" value="C:cytoplasm"/>
    <property type="evidence" value="ECO:0007669"/>
    <property type="project" value="UniProtKB-ARBA"/>
</dbReference>
<comment type="caution">
    <text evidence="2">The sequence shown here is derived from an EMBL/GenBank/DDBJ whole genome shotgun (WGS) entry which is preliminary data.</text>
</comment>
<sequence>MAMDREDERLLAELLRGQRWGALATAAADGPLASMVAYVAEPGCSGLLLHLSRLAAHTRNLRADPRASLVIGAPDGGEGDPQTLPRVTLSGTVEIVERDAVDYATARERYLQRLPGAEPRFGFGDFGLFRLRPREARYVGGFGRAWTLGPETLARLCQGGA</sequence>
<evidence type="ECO:0000259" key="1">
    <source>
        <dbReference type="Pfam" id="PF01243"/>
    </source>
</evidence>